<dbReference type="CDD" id="cd12087">
    <property type="entry name" value="TM_EGFR-like"/>
    <property type="match status" value="1"/>
</dbReference>
<proteinExistence type="predicted"/>
<dbReference type="InterPro" id="IPR036179">
    <property type="entry name" value="Ig-like_dom_sf"/>
</dbReference>
<dbReference type="SUPFAM" id="SSF48726">
    <property type="entry name" value="Immunoglobulin"/>
    <property type="match status" value="1"/>
</dbReference>
<evidence type="ECO:0000313" key="8">
    <source>
        <dbReference type="Proteomes" id="UP000228934"/>
    </source>
</evidence>
<sequence length="192" mass="20090">MITSVTEGQNATLNVSLTSQSSLISEFTWFRPNLIPVNITANDGKYKVETIGSQSILSISNLTVNDNGTYTCTARNIIGSTTFNFTLDVKSQGTNGSNDSGGSSGLSGGAIAGIVIGVLAGVALIGVGGFFLRSAPTTIVGPSYGLHKNLCDMLPALLGERDTKKFSSCLSQTIMLIITLPVLFNDSNVLYL</sequence>
<evidence type="ECO:0000256" key="4">
    <source>
        <dbReference type="ARBA" id="ARBA00023319"/>
    </source>
</evidence>
<dbReference type="PANTHER" id="PTHR44337:SF20">
    <property type="entry name" value="CARCINOEMBRYONIC ANTIGEN-RELATED CELL ADHESION MOLECULE 5-RELATED"/>
    <property type="match status" value="1"/>
</dbReference>
<organism evidence="7 8">
    <name type="scientific">Aquarana catesbeiana</name>
    <name type="common">American bullfrog</name>
    <name type="synonym">Rana catesbeiana</name>
    <dbReference type="NCBI Taxonomy" id="8400"/>
    <lineage>
        <taxon>Eukaryota</taxon>
        <taxon>Metazoa</taxon>
        <taxon>Chordata</taxon>
        <taxon>Craniata</taxon>
        <taxon>Vertebrata</taxon>
        <taxon>Euteleostomi</taxon>
        <taxon>Amphibia</taxon>
        <taxon>Batrachia</taxon>
        <taxon>Anura</taxon>
        <taxon>Neobatrachia</taxon>
        <taxon>Ranoidea</taxon>
        <taxon>Ranidae</taxon>
        <taxon>Aquarana</taxon>
    </lineage>
</organism>
<evidence type="ECO:0000256" key="3">
    <source>
        <dbReference type="ARBA" id="ARBA00023180"/>
    </source>
</evidence>
<dbReference type="Proteomes" id="UP000228934">
    <property type="component" value="Unassembled WGS sequence"/>
</dbReference>
<dbReference type="InterPro" id="IPR013783">
    <property type="entry name" value="Ig-like_fold"/>
</dbReference>
<dbReference type="PANTHER" id="PTHR44337">
    <property type="entry name" value="CARCINOEMBRYONIC ANTIGEN-RELATED CELL ADHESION MOLECULE 8"/>
    <property type="match status" value="1"/>
</dbReference>
<dbReference type="PROSITE" id="PS50835">
    <property type="entry name" value="IG_LIKE"/>
    <property type="match status" value="1"/>
</dbReference>
<dbReference type="AlphaFoldDB" id="A0A2G9SC77"/>
<keyword evidence="2" id="KW-1015">Disulfide bond</keyword>
<evidence type="ECO:0000256" key="1">
    <source>
        <dbReference type="ARBA" id="ARBA00022729"/>
    </source>
</evidence>
<name>A0A2G9SC77_AQUCT</name>
<dbReference type="InterPro" id="IPR052598">
    <property type="entry name" value="IgSF_CEA-related"/>
</dbReference>
<keyword evidence="5" id="KW-0472">Membrane</keyword>
<dbReference type="Gene3D" id="2.60.40.10">
    <property type="entry name" value="Immunoglobulins"/>
    <property type="match status" value="1"/>
</dbReference>
<feature type="transmembrane region" description="Helical" evidence="5">
    <location>
        <begin position="110"/>
        <end position="132"/>
    </location>
</feature>
<protein>
    <recommendedName>
        <fullName evidence="6">Ig-like domain-containing protein</fullName>
    </recommendedName>
</protein>
<keyword evidence="4" id="KW-0393">Immunoglobulin domain</keyword>
<evidence type="ECO:0000256" key="5">
    <source>
        <dbReference type="SAM" id="Phobius"/>
    </source>
</evidence>
<keyword evidence="5" id="KW-1133">Transmembrane helix</keyword>
<dbReference type="Pfam" id="PF13927">
    <property type="entry name" value="Ig_3"/>
    <property type="match status" value="1"/>
</dbReference>
<evidence type="ECO:0000259" key="6">
    <source>
        <dbReference type="PROSITE" id="PS50835"/>
    </source>
</evidence>
<accession>A0A2G9SC77</accession>
<dbReference type="EMBL" id="KV927017">
    <property type="protein sequence ID" value="PIO37031.1"/>
    <property type="molecule type" value="Genomic_DNA"/>
</dbReference>
<keyword evidence="8" id="KW-1185">Reference proteome</keyword>
<reference evidence="8" key="1">
    <citation type="journal article" date="2017" name="Nat. Commun.">
        <title>The North American bullfrog draft genome provides insight into hormonal regulation of long noncoding RNA.</title>
        <authorList>
            <person name="Hammond S.A."/>
            <person name="Warren R.L."/>
            <person name="Vandervalk B.P."/>
            <person name="Kucuk E."/>
            <person name="Khan H."/>
            <person name="Gibb E.A."/>
            <person name="Pandoh P."/>
            <person name="Kirk H."/>
            <person name="Zhao Y."/>
            <person name="Jones M."/>
            <person name="Mungall A.J."/>
            <person name="Coope R."/>
            <person name="Pleasance S."/>
            <person name="Moore R.A."/>
            <person name="Holt R.A."/>
            <person name="Round J.M."/>
            <person name="Ohora S."/>
            <person name="Walle B.V."/>
            <person name="Veldhoen N."/>
            <person name="Helbing C.C."/>
            <person name="Birol I."/>
        </authorList>
    </citation>
    <scope>NUCLEOTIDE SEQUENCE [LARGE SCALE GENOMIC DNA]</scope>
</reference>
<keyword evidence="1" id="KW-0732">Signal</keyword>
<feature type="domain" description="Ig-like" evidence="6">
    <location>
        <begin position="1"/>
        <end position="90"/>
    </location>
</feature>
<gene>
    <name evidence="7" type="ORF">AB205_0182240</name>
</gene>
<dbReference type="InterPro" id="IPR003598">
    <property type="entry name" value="Ig_sub2"/>
</dbReference>
<keyword evidence="5" id="KW-0812">Transmembrane</keyword>
<evidence type="ECO:0000313" key="7">
    <source>
        <dbReference type="EMBL" id="PIO37031.1"/>
    </source>
</evidence>
<evidence type="ECO:0000256" key="2">
    <source>
        <dbReference type="ARBA" id="ARBA00023157"/>
    </source>
</evidence>
<keyword evidence="3" id="KW-0325">Glycoprotein</keyword>
<dbReference type="InterPro" id="IPR003599">
    <property type="entry name" value="Ig_sub"/>
</dbReference>
<dbReference type="SMART" id="SM00408">
    <property type="entry name" value="IGc2"/>
    <property type="match status" value="1"/>
</dbReference>
<dbReference type="OrthoDB" id="266138at2759"/>
<dbReference type="SMART" id="SM00409">
    <property type="entry name" value="IG"/>
    <property type="match status" value="1"/>
</dbReference>
<dbReference type="InterPro" id="IPR007110">
    <property type="entry name" value="Ig-like_dom"/>
</dbReference>